<keyword evidence="1" id="KW-1185">Reference proteome</keyword>
<evidence type="ECO:0000313" key="2">
    <source>
        <dbReference type="WBParaSite" id="L893_g27349.t1"/>
    </source>
</evidence>
<accession>A0A1I7ZLE0</accession>
<sequence>MNCLLNPIIMNSILAFAQDEDHEAVIQADEHLKKLLLQALKENAMMSAFFFWNKNKFYYQFQDDLVSHVSRFHEHLENPLPRHANKLETLNVSEKFEWEGCGCAPEMAYQYFPITSLSNERNLKFKKLYVERFDGPLSALPPSIQRSFQSVHMSDTKLHERRSDSFFQEVLGSPELRRIIFYNTSISDTIRDSLAQRIEKCDLESLQLDLFGSDKLLEAALLSMLKTWKSQRNPTLYRFHSRIHMIRGRFNSFGEIQKIGRIENEHTVVIEHEFIEGLTATISFGFDCVWDYNAYVRQDVINVSIE</sequence>
<name>A0A1I7ZLE0_9BILA</name>
<dbReference type="Proteomes" id="UP000095287">
    <property type="component" value="Unplaced"/>
</dbReference>
<dbReference type="AlphaFoldDB" id="A0A1I7ZLE0"/>
<evidence type="ECO:0000313" key="1">
    <source>
        <dbReference type="Proteomes" id="UP000095287"/>
    </source>
</evidence>
<reference evidence="2" key="1">
    <citation type="submission" date="2016-11" db="UniProtKB">
        <authorList>
            <consortium name="WormBaseParasite"/>
        </authorList>
    </citation>
    <scope>IDENTIFICATION</scope>
</reference>
<dbReference type="WBParaSite" id="L893_g27349.t1">
    <property type="protein sequence ID" value="L893_g27349.t1"/>
    <property type="gene ID" value="L893_g27349"/>
</dbReference>
<proteinExistence type="predicted"/>
<organism evidence="1 2">
    <name type="scientific">Steinernema glaseri</name>
    <dbReference type="NCBI Taxonomy" id="37863"/>
    <lineage>
        <taxon>Eukaryota</taxon>
        <taxon>Metazoa</taxon>
        <taxon>Ecdysozoa</taxon>
        <taxon>Nematoda</taxon>
        <taxon>Chromadorea</taxon>
        <taxon>Rhabditida</taxon>
        <taxon>Tylenchina</taxon>
        <taxon>Panagrolaimomorpha</taxon>
        <taxon>Strongyloidoidea</taxon>
        <taxon>Steinernematidae</taxon>
        <taxon>Steinernema</taxon>
    </lineage>
</organism>
<protein>
    <submittedName>
        <fullName evidence="2">FTH domain-containing protein</fullName>
    </submittedName>
</protein>